<protein>
    <submittedName>
        <fullName evidence="1">Uncharacterized protein</fullName>
    </submittedName>
</protein>
<evidence type="ECO:0000313" key="1">
    <source>
        <dbReference type="EMBL" id="CAI6341317.1"/>
    </source>
</evidence>
<keyword evidence="2" id="KW-1185">Reference proteome</keyword>
<dbReference type="AlphaFoldDB" id="A0A9W4XZ46"/>
<name>A0A9W4XZ46_9PLEO</name>
<evidence type="ECO:0000313" key="2">
    <source>
        <dbReference type="Proteomes" id="UP001152607"/>
    </source>
</evidence>
<accession>A0A9W4XZ46</accession>
<proteinExistence type="predicted"/>
<gene>
    <name evidence="1" type="ORF">PDIGIT_LOCUS14513</name>
</gene>
<comment type="caution">
    <text evidence="1">The sequence shown here is derived from an EMBL/GenBank/DDBJ whole genome shotgun (WGS) entry which is preliminary data.</text>
</comment>
<organism evidence="1 2">
    <name type="scientific">Periconia digitata</name>
    <dbReference type="NCBI Taxonomy" id="1303443"/>
    <lineage>
        <taxon>Eukaryota</taxon>
        <taxon>Fungi</taxon>
        <taxon>Dikarya</taxon>
        <taxon>Ascomycota</taxon>
        <taxon>Pezizomycotina</taxon>
        <taxon>Dothideomycetes</taxon>
        <taxon>Pleosporomycetidae</taxon>
        <taxon>Pleosporales</taxon>
        <taxon>Massarineae</taxon>
        <taxon>Periconiaceae</taxon>
        <taxon>Periconia</taxon>
    </lineage>
</organism>
<sequence length="90" mass="10435">MIETDSENPFDSSVLVNDSFRYTRSESDQHFFPSLLARLVTSVEWRRRLFSAFDVSVITLVIRVSKFVVSQSSHLNVTTKVIMMNSFDRL</sequence>
<dbReference type="EMBL" id="CAOQHR010000011">
    <property type="protein sequence ID" value="CAI6341317.1"/>
    <property type="molecule type" value="Genomic_DNA"/>
</dbReference>
<dbReference type="Proteomes" id="UP001152607">
    <property type="component" value="Unassembled WGS sequence"/>
</dbReference>
<reference evidence="1" key="1">
    <citation type="submission" date="2023-01" db="EMBL/GenBank/DDBJ databases">
        <authorList>
            <person name="Van Ghelder C."/>
            <person name="Rancurel C."/>
        </authorList>
    </citation>
    <scope>NUCLEOTIDE SEQUENCE</scope>
    <source>
        <strain evidence="1">CNCM I-4278</strain>
    </source>
</reference>